<feature type="chain" id="PRO_5040979303" description="Conjugal transfer protein" evidence="3">
    <location>
        <begin position="25"/>
        <end position="265"/>
    </location>
</feature>
<evidence type="ECO:0000313" key="4">
    <source>
        <dbReference type="EMBL" id="KGF62094.1"/>
    </source>
</evidence>
<protein>
    <recommendedName>
        <fullName evidence="6">Conjugal transfer protein</fullName>
    </recommendedName>
</protein>
<dbReference type="Gene3D" id="2.60.40.2500">
    <property type="match status" value="1"/>
</dbReference>
<accession>A0A9X0EA95</accession>
<keyword evidence="2 3" id="KW-0732">Signal</keyword>
<dbReference type="RefSeq" id="WP_037019396.1">
    <property type="nucleotide sequence ID" value="NZ_JRMB01000005.1"/>
</dbReference>
<proteinExistence type="inferred from homology"/>
<dbReference type="CDD" id="cd06911">
    <property type="entry name" value="VirB9_CagX_TrbG"/>
    <property type="match status" value="1"/>
</dbReference>
<sequence length="265" mass="29640">MKYNLALNTFVVVATLMGCNLASAATAPTPSTFDQRIQNVMYNPDDVVVIRTRPGNTTLVKLEPGEVVVGIPGGGLSIGDSDAWTIGIRENSIFLKPKAPFPDTNINLVTNKRTYAIQLVETNDIKRASWQVRYQYPAVPVPIKAPVVDRGPCSDGPINRNYFKYGDQSLSPTEVWDDGRFTCMRFPTSKALPNVYRYNPKSELKEAITNFHMKDDVLVVHEVTDEFRLRIGDQVLGLKTDSLRDAPYNWKKTTTGETRVNRNGQ</sequence>
<comment type="caution">
    <text evidence="4">The sequence shown here is derived from an EMBL/GenBank/DDBJ whole genome shotgun (WGS) entry which is preliminary data.</text>
</comment>
<dbReference type="Pfam" id="PF03524">
    <property type="entry name" value="CagX"/>
    <property type="match status" value="1"/>
</dbReference>
<gene>
    <name evidence="4" type="ORF">LT42_25390</name>
</gene>
<dbReference type="InterPro" id="IPR033645">
    <property type="entry name" value="VirB9/CagX/TrbG_C"/>
</dbReference>
<evidence type="ECO:0008006" key="6">
    <source>
        <dbReference type="Google" id="ProtNLM"/>
    </source>
</evidence>
<evidence type="ECO:0000256" key="3">
    <source>
        <dbReference type="SAM" id="SignalP"/>
    </source>
</evidence>
<dbReference type="Proteomes" id="UP000029719">
    <property type="component" value="Unassembled WGS sequence"/>
</dbReference>
<dbReference type="InterPro" id="IPR010258">
    <property type="entry name" value="Conjugal_tfr_TrbG/VirB9/CagX"/>
</dbReference>
<dbReference type="AlphaFoldDB" id="A0A9X0EA95"/>
<dbReference type="EMBL" id="JRMB01000005">
    <property type="protein sequence ID" value="KGF62094.1"/>
    <property type="molecule type" value="Genomic_DNA"/>
</dbReference>
<dbReference type="PROSITE" id="PS51257">
    <property type="entry name" value="PROKAR_LIPOPROTEIN"/>
    <property type="match status" value="1"/>
</dbReference>
<reference evidence="4 5" key="1">
    <citation type="submission" date="2014-09" db="EMBL/GenBank/DDBJ databases">
        <title>Genome sequence of Pseudomonas lutea strain DSM 17257T.</title>
        <authorList>
            <person name="Kwak Y."/>
            <person name="Shin J.-H."/>
        </authorList>
    </citation>
    <scope>NUCLEOTIDE SEQUENCE [LARGE SCALE GENOMIC DNA]</scope>
    <source>
        <strain evidence="4 5">DSM 17257</strain>
    </source>
</reference>
<dbReference type="InterPro" id="IPR038161">
    <property type="entry name" value="VirB9/CagX/TrbG_C_sf"/>
</dbReference>
<organism evidence="4 5">
    <name type="scientific">Pseudomonas lutea</name>
    <dbReference type="NCBI Taxonomy" id="243924"/>
    <lineage>
        <taxon>Bacteria</taxon>
        <taxon>Pseudomonadati</taxon>
        <taxon>Pseudomonadota</taxon>
        <taxon>Gammaproteobacteria</taxon>
        <taxon>Pseudomonadales</taxon>
        <taxon>Pseudomonadaceae</taxon>
        <taxon>Pseudomonas</taxon>
    </lineage>
</organism>
<comment type="similarity">
    <text evidence="1">Belongs to the TrbG/VirB9 family.</text>
</comment>
<feature type="signal peptide" evidence="3">
    <location>
        <begin position="1"/>
        <end position="24"/>
    </location>
</feature>
<evidence type="ECO:0000256" key="1">
    <source>
        <dbReference type="ARBA" id="ARBA00006135"/>
    </source>
</evidence>
<dbReference type="OrthoDB" id="5357875at2"/>
<evidence type="ECO:0000256" key="2">
    <source>
        <dbReference type="ARBA" id="ARBA00022729"/>
    </source>
</evidence>
<evidence type="ECO:0000313" key="5">
    <source>
        <dbReference type="Proteomes" id="UP000029719"/>
    </source>
</evidence>
<name>A0A9X0EA95_9PSED</name>